<dbReference type="InterPro" id="IPR007497">
    <property type="entry name" value="SIMPL/DUF541"/>
</dbReference>
<name>A0A448I4I7_MYCCI</name>
<dbReference type="Proteomes" id="UP000282551">
    <property type="component" value="Chromosome"/>
</dbReference>
<evidence type="ECO:0000313" key="2">
    <source>
        <dbReference type="Proteomes" id="UP000282551"/>
    </source>
</evidence>
<evidence type="ECO:0000313" key="1">
    <source>
        <dbReference type="EMBL" id="VEG47398.1"/>
    </source>
</evidence>
<dbReference type="Gene3D" id="3.30.110.170">
    <property type="entry name" value="Protein of unknown function (DUF541), domain 1"/>
    <property type="match status" value="1"/>
</dbReference>
<dbReference type="RefSeq" id="WP_126333333.1">
    <property type="nucleotide sequence ID" value="NZ_AP022604.1"/>
</dbReference>
<dbReference type="Gene3D" id="3.30.70.2970">
    <property type="entry name" value="Protein of unknown function (DUF541), domain 2"/>
    <property type="match status" value="1"/>
</dbReference>
<dbReference type="EMBL" id="LR134355">
    <property type="protein sequence ID" value="VEG47398.1"/>
    <property type="molecule type" value="Genomic_DNA"/>
</dbReference>
<dbReference type="PANTHER" id="PTHR34387:SF2">
    <property type="entry name" value="SLR1258 PROTEIN"/>
    <property type="match status" value="1"/>
</dbReference>
<accession>A0A448I4I7</accession>
<dbReference type="InterPro" id="IPR052022">
    <property type="entry name" value="26kDa_periplasmic_antigen"/>
</dbReference>
<reference evidence="1 2" key="1">
    <citation type="submission" date="2018-12" db="EMBL/GenBank/DDBJ databases">
        <authorList>
            <consortium name="Pathogen Informatics"/>
        </authorList>
    </citation>
    <scope>NUCLEOTIDE SEQUENCE [LARGE SCALE GENOMIC DNA]</scope>
    <source>
        <strain evidence="1 2">NCTC10485</strain>
    </source>
</reference>
<dbReference type="AlphaFoldDB" id="A0A448I4I7"/>
<dbReference type="PANTHER" id="PTHR34387">
    <property type="entry name" value="SLR1258 PROTEIN"/>
    <property type="match status" value="1"/>
</dbReference>
<sequence length="217" mass="24200">MNPLEIIVRGHARQRYPAERASVGLSATLEGGEREDVYRRAVALAEPLGEDLRRCQDAGAVTRWSSDQLRVYSYRPYSETKTRRLRYRVAIKFDAEFTDFEQLSAFLDRWAVSDGVEVGYTRWDVTEDNRRQYEAQLRRDAVGDATAKAQAYADAAGRGKVVAVQLSDPDMLDTGHRAGPRVMAMAALADSAGAPELDLQPDDIELSVSVDARFLAE</sequence>
<organism evidence="1 2">
    <name type="scientific">Mycolicibacterium chitae</name>
    <name type="common">Mycobacterium chitae</name>
    <dbReference type="NCBI Taxonomy" id="1792"/>
    <lineage>
        <taxon>Bacteria</taxon>
        <taxon>Bacillati</taxon>
        <taxon>Actinomycetota</taxon>
        <taxon>Actinomycetes</taxon>
        <taxon>Mycobacteriales</taxon>
        <taxon>Mycobacteriaceae</taxon>
        <taxon>Mycolicibacterium</taxon>
    </lineage>
</organism>
<dbReference type="GO" id="GO:0006974">
    <property type="term" value="P:DNA damage response"/>
    <property type="evidence" value="ECO:0007669"/>
    <property type="project" value="TreeGrafter"/>
</dbReference>
<gene>
    <name evidence="1" type="ORF">NCTC10485_01676</name>
</gene>
<proteinExistence type="predicted"/>
<keyword evidence="2" id="KW-1185">Reference proteome</keyword>
<protein>
    <submittedName>
        <fullName evidence="1">Predicted periplasmic/secreted protein</fullName>
    </submittedName>
</protein>
<dbReference type="Pfam" id="PF04402">
    <property type="entry name" value="SIMPL"/>
    <property type="match status" value="1"/>
</dbReference>
<dbReference type="OrthoDB" id="3724496at2"/>